<organism evidence="2 3">
    <name type="scientific">Panicum miliaceum</name>
    <name type="common">Proso millet</name>
    <name type="synonym">Broomcorn millet</name>
    <dbReference type="NCBI Taxonomy" id="4540"/>
    <lineage>
        <taxon>Eukaryota</taxon>
        <taxon>Viridiplantae</taxon>
        <taxon>Streptophyta</taxon>
        <taxon>Embryophyta</taxon>
        <taxon>Tracheophyta</taxon>
        <taxon>Spermatophyta</taxon>
        <taxon>Magnoliopsida</taxon>
        <taxon>Liliopsida</taxon>
        <taxon>Poales</taxon>
        <taxon>Poaceae</taxon>
        <taxon>PACMAD clade</taxon>
        <taxon>Panicoideae</taxon>
        <taxon>Panicodae</taxon>
        <taxon>Paniceae</taxon>
        <taxon>Panicinae</taxon>
        <taxon>Panicum</taxon>
        <taxon>Panicum sect. Panicum</taxon>
    </lineage>
</organism>
<gene>
    <name evidence="2" type="ORF">C2845_PM10G18950</name>
</gene>
<dbReference type="PANTHER" id="PTHR33994:SF24">
    <property type="entry name" value="OS01G0712500 PROTEIN"/>
    <property type="match status" value="1"/>
</dbReference>
<dbReference type="OrthoDB" id="589322at2759"/>
<accession>A0A3L6PFB9</accession>
<feature type="region of interest" description="Disordered" evidence="1">
    <location>
        <begin position="1"/>
        <end position="37"/>
    </location>
</feature>
<proteinExistence type="predicted"/>
<evidence type="ECO:0000313" key="3">
    <source>
        <dbReference type="Proteomes" id="UP000275267"/>
    </source>
</evidence>
<dbReference type="Proteomes" id="UP000275267">
    <property type="component" value="Unassembled WGS sequence"/>
</dbReference>
<sequence length="210" mass="23193">MEFRGAVEGHGDQALRESHESELESEGRVAEDLQRTKDTRSGRRIGYRLVLVRRNRRRALLWLGGGSWISCGLLGGDSEEGRSWWTCSLVEPPAFKLLVRVDNGRIFGLRNGGGGDVLVSYAGVPLARGRAPAFCVETKKAVTVAVDATSAGVGVPEELFQLMSEERRRSGVAQLEIDLWLDYGLFTCRVELGGEQRASECEEQNFIYSS</sequence>
<evidence type="ECO:0000313" key="2">
    <source>
        <dbReference type="EMBL" id="RLM56170.1"/>
    </source>
</evidence>
<name>A0A3L6PFB9_PANMI</name>
<comment type="caution">
    <text evidence="2">The sequence shown here is derived from an EMBL/GenBank/DDBJ whole genome shotgun (WGS) entry which is preliminary data.</text>
</comment>
<protein>
    <submittedName>
        <fullName evidence="2">Uncharacterized protein</fullName>
    </submittedName>
</protein>
<keyword evidence="3" id="KW-1185">Reference proteome</keyword>
<reference evidence="3" key="1">
    <citation type="journal article" date="2019" name="Nat. Commun.">
        <title>The genome of broomcorn millet.</title>
        <authorList>
            <person name="Zou C."/>
            <person name="Miki D."/>
            <person name="Li D."/>
            <person name="Tang Q."/>
            <person name="Xiao L."/>
            <person name="Rajput S."/>
            <person name="Deng P."/>
            <person name="Jia W."/>
            <person name="Huang R."/>
            <person name="Zhang M."/>
            <person name="Sun Y."/>
            <person name="Hu J."/>
            <person name="Fu X."/>
            <person name="Schnable P.S."/>
            <person name="Li F."/>
            <person name="Zhang H."/>
            <person name="Feng B."/>
            <person name="Zhu X."/>
            <person name="Liu R."/>
            <person name="Schnable J.C."/>
            <person name="Zhu J.-K."/>
            <person name="Zhang H."/>
        </authorList>
    </citation>
    <scope>NUCLEOTIDE SEQUENCE [LARGE SCALE GENOMIC DNA]</scope>
</reference>
<dbReference type="AlphaFoldDB" id="A0A3L6PFB9"/>
<evidence type="ECO:0000256" key="1">
    <source>
        <dbReference type="SAM" id="MobiDB-lite"/>
    </source>
</evidence>
<dbReference type="PANTHER" id="PTHR33994">
    <property type="entry name" value="OS04G0515000 PROTEIN"/>
    <property type="match status" value="1"/>
</dbReference>
<dbReference type="EMBL" id="PQIB02000018">
    <property type="protein sequence ID" value="RLM56170.1"/>
    <property type="molecule type" value="Genomic_DNA"/>
</dbReference>